<dbReference type="RefSeq" id="WP_216942486.1">
    <property type="nucleotide sequence ID" value="NZ_CP077062.1"/>
</dbReference>
<feature type="transmembrane region" description="Helical" evidence="6">
    <location>
        <begin position="207"/>
        <end position="229"/>
    </location>
</feature>
<gene>
    <name evidence="7" type="ORF">KRR39_07610</name>
</gene>
<evidence type="ECO:0000313" key="8">
    <source>
        <dbReference type="Proteomes" id="UP000683575"/>
    </source>
</evidence>
<dbReference type="EMBL" id="CP077062">
    <property type="protein sequence ID" value="QWZ10487.1"/>
    <property type="molecule type" value="Genomic_DNA"/>
</dbReference>
<evidence type="ECO:0000256" key="2">
    <source>
        <dbReference type="ARBA" id="ARBA00007165"/>
    </source>
</evidence>
<organism evidence="7 8">
    <name type="scientific">Nocardioides panacis</name>
    <dbReference type="NCBI Taxonomy" id="2849501"/>
    <lineage>
        <taxon>Bacteria</taxon>
        <taxon>Bacillati</taxon>
        <taxon>Actinomycetota</taxon>
        <taxon>Actinomycetes</taxon>
        <taxon>Propionibacteriales</taxon>
        <taxon>Nocardioidaceae</taxon>
        <taxon>Nocardioides</taxon>
    </lineage>
</organism>
<comment type="caution">
    <text evidence="6">Lacks conserved residue(s) required for the propagation of feature annotation.</text>
</comment>
<accession>A0A975T2R2</accession>
<dbReference type="Pfam" id="PF02104">
    <property type="entry name" value="SURF1"/>
    <property type="match status" value="1"/>
</dbReference>
<proteinExistence type="inferred from homology"/>
<keyword evidence="4 6" id="KW-1133">Transmembrane helix</keyword>
<dbReference type="AlphaFoldDB" id="A0A975T2R2"/>
<dbReference type="Proteomes" id="UP000683575">
    <property type="component" value="Chromosome"/>
</dbReference>
<evidence type="ECO:0000256" key="1">
    <source>
        <dbReference type="ARBA" id="ARBA00004370"/>
    </source>
</evidence>
<dbReference type="InterPro" id="IPR045214">
    <property type="entry name" value="Surf1/Surf4"/>
</dbReference>
<dbReference type="InterPro" id="IPR002994">
    <property type="entry name" value="Surf1/Shy1"/>
</dbReference>
<dbReference type="GO" id="GO:0005886">
    <property type="term" value="C:plasma membrane"/>
    <property type="evidence" value="ECO:0007669"/>
    <property type="project" value="UniProtKB-SubCell"/>
</dbReference>
<keyword evidence="5 6" id="KW-0472">Membrane</keyword>
<evidence type="ECO:0000256" key="4">
    <source>
        <dbReference type="ARBA" id="ARBA00022989"/>
    </source>
</evidence>
<reference evidence="7" key="1">
    <citation type="submission" date="2021-06" db="EMBL/GenBank/DDBJ databases">
        <title>Complete genome sequence of Nocardioides sp. G188.</title>
        <authorList>
            <person name="Im W.-T."/>
        </authorList>
    </citation>
    <scope>NUCLEOTIDE SEQUENCE</scope>
    <source>
        <strain evidence="7">G188</strain>
    </source>
</reference>
<dbReference type="KEGG" id="nps:KRR39_07610"/>
<dbReference type="PROSITE" id="PS51257">
    <property type="entry name" value="PROKAR_LIPOPROTEIN"/>
    <property type="match status" value="1"/>
</dbReference>
<evidence type="ECO:0000313" key="7">
    <source>
        <dbReference type="EMBL" id="QWZ10487.1"/>
    </source>
</evidence>
<sequence length="251" mass="27303">MVSRRWALFAVVVVVLAYGCYLLGQWQFHRLHDRESTNAQTRANLKAEPAPVGDVLRVGRPSATGDEWRRVKATGTYDPRSSVIVRYQTRDGASGVDVVTPLVTADGTALLVDRGWMQTGNSGAEAVTPPAPPKGAVTVVGYVRADATGSAATVTDMSTRAISSAEIAPQLDVPVYGGFVDVETESPKPAEPLEHAELPDLGNGPHFFYGLQWWFFGVLAVFGFFYLAYDERKKLRNPPPVRQREKVPSGS</sequence>
<evidence type="ECO:0000256" key="3">
    <source>
        <dbReference type="ARBA" id="ARBA00022692"/>
    </source>
</evidence>
<evidence type="ECO:0000256" key="6">
    <source>
        <dbReference type="RuleBase" id="RU363076"/>
    </source>
</evidence>
<dbReference type="PANTHER" id="PTHR23427">
    <property type="entry name" value="SURFEIT LOCUS PROTEIN"/>
    <property type="match status" value="1"/>
</dbReference>
<name>A0A975T2R2_9ACTN</name>
<keyword evidence="6" id="KW-1003">Cell membrane</keyword>
<dbReference type="CDD" id="cd06662">
    <property type="entry name" value="SURF1"/>
    <property type="match status" value="1"/>
</dbReference>
<comment type="similarity">
    <text evidence="2 6">Belongs to the SURF1 family.</text>
</comment>
<dbReference type="PROSITE" id="PS50895">
    <property type="entry name" value="SURF1"/>
    <property type="match status" value="1"/>
</dbReference>
<comment type="subcellular location">
    <subcellularLocation>
        <location evidence="6">Cell membrane</location>
        <topology evidence="6">Multi-pass membrane protein</topology>
    </subcellularLocation>
    <subcellularLocation>
        <location evidence="1">Membrane</location>
    </subcellularLocation>
</comment>
<evidence type="ECO:0000256" key="5">
    <source>
        <dbReference type="ARBA" id="ARBA00023136"/>
    </source>
</evidence>
<dbReference type="PANTHER" id="PTHR23427:SF2">
    <property type="entry name" value="SURFEIT LOCUS PROTEIN 1"/>
    <property type="match status" value="1"/>
</dbReference>
<keyword evidence="3 6" id="KW-0812">Transmembrane</keyword>
<protein>
    <recommendedName>
        <fullName evidence="6">SURF1-like protein</fullName>
    </recommendedName>
</protein>
<keyword evidence="8" id="KW-1185">Reference proteome</keyword>